<evidence type="ECO:0000313" key="4">
    <source>
        <dbReference type="EMBL" id="MFD2567485.1"/>
    </source>
</evidence>
<keyword evidence="2" id="KW-0812">Transmembrane</keyword>
<reference evidence="5" key="1">
    <citation type="journal article" date="2019" name="Int. J. Syst. Evol. Microbiol.">
        <title>The Global Catalogue of Microorganisms (GCM) 10K type strain sequencing project: providing services to taxonomists for standard genome sequencing and annotation.</title>
        <authorList>
            <consortium name="The Broad Institute Genomics Platform"/>
            <consortium name="The Broad Institute Genome Sequencing Center for Infectious Disease"/>
            <person name="Wu L."/>
            <person name="Ma J."/>
        </authorList>
    </citation>
    <scope>NUCLEOTIDE SEQUENCE [LARGE SCALE GENOMIC DNA]</scope>
    <source>
        <strain evidence="5">KCTC 52127</strain>
    </source>
</reference>
<evidence type="ECO:0000256" key="2">
    <source>
        <dbReference type="SAM" id="Phobius"/>
    </source>
</evidence>
<keyword evidence="5" id="KW-1185">Reference proteome</keyword>
<keyword evidence="2" id="KW-0472">Membrane</keyword>
<accession>A0ABW5LRP5</accession>
<organism evidence="4 5">
    <name type="scientific">Pseudotenacibaculum haliotis</name>
    <dbReference type="NCBI Taxonomy" id="1862138"/>
    <lineage>
        <taxon>Bacteria</taxon>
        <taxon>Pseudomonadati</taxon>
        <taxon>Bacteroidota</taxon>
        <taxon>Flavobacteriia</taxon>
        <taxon>Flavobacteriales</taxon>
        <taxon>Flavobacteriaceae</taxon>
        <taxon>Pseudotenacibaculum</taxon>
    </lineage>
</organism>
<dbReference type="RefSeq" id="WP_379666195.1">
    <property type="nucleotide sequence ID" value="NZ_JBHULH010000004.1"/>
</dbReference>
<protein>
    <recommendedName>
        <fullName evidence="6">DUF4129 domain-containing protein</fullName>
    </recommendedName>
</protein>
<keyword evidence="3" id="KW-0732">Signal</keyword>
<evidence type="ECO:0000256" key="1">
    <source>
        <dbReference type="SAM" id="MobiDB-lite"/>
    </source>
</evidence>
<evidence type="ECO:0000313" key="5">
    <source>
        <dbReference type="Proteomes" id="UP001597508"/>
    </source>
</evidence>
<feature type="signal peptide" evidence="3">
    <location>
        <begin position="1"/>
        <end position="19"/>
    </location>
</feature>
<dbReference type="EMBL" id="JBHULH010000004">
    <property type="protein sequence ID" value="MFD2567485.1"/>
    <property type="molecule type" value="Genomic_DNA"/>
</dbReference>
<feature type="chain" id="PRO_5045694370" description="DUF4129 domain-containing protein" evidence="3">
    <location>
        <begin position="20"/>
        <end position="255"/>
    </location>
</feature>
<dbReference type="Proteomes" id="UP001597508">
    <property type="component" value="Unassembled WGS sequence"/>
</dbReference>
<feature type="region of interest" description="Disordered" evidence="1">
    <location>
        <begin position="70"/>
        <end position="96"/>
    </location>
</feature>
<gene>
    <name evidence="4" type="ORF">ACFSRZ_08875</name>
</gene>
<keyword evidence="2" id="KW-1133">Transmembrane helix</keyword>
<feature type="transmembrane region" description="Helical" evidence="2">
    <location>
        <begin position="106"/>
        <end position="128"/>
    </location>
</feature>
<evidence type="ECO:0008006" key="6">
    <source>
        <dbReference type="Google" id="ProtNLM"/>
    </source>
</evidence>
<evidence type="ECO:0000256" key="3">
    <source>
        <dbReference type="SAM" id="SignalP"/>
    </source>
</evidence>
<feature type="compositionally biased region" description="Basic and acidic residues" evidence="1">
    <location>
        <begin position="75"/>
        <end position="89"/>
    </location>
</feature>
<proteinExistence type="predicted"/>
<name>A0ABW5LRP5_9FLAO</name>
<comment type="caution">
    <text evidence="4">The sequence shown here is derived from an EMBL/GenBank/DDBJ whole genome shotgun (WGS) entry which is preliminary data.</text>
</comment>
<sequence length="255" mass="29625">MIKKICYICCLLIIGFAQAQTSYEFDVIEESAEVKAAMSTIDTNYVKTLEHSKERSFDKELNEKYSGSDFNYNDNIKESSPEPIKERKSSTTVNSGSGGSAAFSSFMSTIFPILLGIAVVLIIVKVFFNVEPGFWKSSIVKKEQVKKLISEDDNIDENDYEQLLQLAVRNRDFRLATRYYYLSLLKNLSQKKFIEYHKDKTNSEYMFELKDKQMRSAFSYLSYVYAYVWYGEFTVDEAKFATIEEKYQSFIKTIK</sequence>